<dbReference type="RefSeq" id="WP_181613186.1">
    <property type="nucleotide sequence ID" value="NZ_BAABAM010000004.1"/>
</dbReference>
<evidence type="ECO:0000313" key="3">
    <source>
        <dbReference type="EMBL" id="MBA2894414.1"/>
    </source>
</evidence>
<sequence>MVSLAEARRIADGVPDPELPVLTLGELGVVREVNELADGRFEVVITPTYSGCPALSAIRDDLVHALPGASVRTVLSPPWSTDWITEEGREKLREHGIAPPRRTGAVDLPLSVRCPRCGSPDTELVSRFSSTACKALHRCRACLEPFDHVKEI</sequence>
<dbReference type="Pfam" id="PF01883">
    <property type="entry name" value="FeS_assembly_P"/>
    <property type="match status" value="1"/>
</dbReference>
<dbReference type="InterPro" id="IPR034904">
    <property type="entry name" value="FSCA_dom_sf"/>
</dbReference>
<dbReference type="InterPro" id="IPR052339">
    <property type="entry name" value="Fe-S_Maturation_MIP18"/>
</dbReference>
<dbReference type="PANTHER" id="PTHR42831:SF3">
    <property type="entry name" value="1,2-PHENYLACETYL-COA EPOXIDASE, SUBUNIT D-RELATED"/>
    <property type="match status" value="1"/>
</dbReference>
<dbReference type="Proteomes" id="UP000530928">
    <property type="component" value="Unassembled WGS sequence"/>
</dbReference>
<keyword evidence="4" id="KW-1185">Reference proteome</keyword>
<reference evidence="3 4" key="1">
    <citation type="submission" date="2020-07" db="EMBL/GenBank/DDBJ databases">
        <title>Genomic Encyclopedia of Type Strains, Phase IV (KMG-IV): sequencing the most valuable type-strain genomes for metagenomic binning, comparative biology and taxonomic classification.</title>
        <authorList>
            <person name="Goeker M."/>
        </authorList>
    </citation>
    <scope>NUCLEOTIDE SEQUENCE [LARGE SCALE GENOMIC DNA]</scope>
    <source>
        <strain evidence="3 4">DSM 45533</strain>
    </source>
</reference>
<protein>
    <submittedName>
        <fullName evidence="3">Ring-1,2-phenylacetyl-CoA epoxidase subunit PaaD</fullName>
    </submittedName>
</protein>
<name>A0A7W0HSU9_9ACTN</name>
<dbReference type="Pfam" id="PF23451">
    <property type="entry name" value="Zn_ribbon_PaaD"/>
    <property type="match status" value="1"/>
</dbReference>
<accession>A0A7W0HSU9</accession>
<evidence type="ECO:0000313" key="4">
    <source>
        <dbReference type="Proteomes" id="UP000530928"/>
    </source>
</evidence>
<dbReference type="InterPro" id="IPR011883">
    <property type="entry name" value="PaaD-like"/>
</dbReference>
<dbReference type="SUPFAM" id="SSF117916">
    <property type="entry name" value="Fe-S cluster assembly (FSCA) domain-like"/>
    <property type="match status" value="1"/>
</dbReference>
<evidence type="ECO:0000259" key="1">
    <source>
        <dbReference type="Pfam" id="PF01883"/>
    </source>
</evidence>
<evidence type="ECO:0000259" key="2">
    <source>
        <dbReference type="Pfam" id="PF23451"/>
    </source>
</evidence>
<dbReference type="InterPro" id="IPR002744">
    <property type="entry name" value="MIP18-like"/>
</dbReference>
<comment type="caution">
    <text evidence="3">The sequence shown here is derived from an EMBL/GenBank/DDBJ whole genome shotgun (WGS) entry which is preliminary data.</text>
</comment>
<feature type="domain" description="MIP18 family-like" evidence="1">
    <location>
        <begin position="13"/>
        <end position="71"/>
    </location>
</feature>
<dbReference type="Gene3D" id="3.30.300.130">
    <property type="entry name" value="Fe-S cluster assembly (FSCA)"/>
    <property type="match status" value="1"/>
</dbReference>
<dbReference type="AlphaFoldDB" id="A0A7W0HSU9"/>
<dbReference type="PANTHER" id="PTHR42831">
    <property type="entry name" value="FE-S PROTEIN MATURATION AUXILIARY FACTOR YITW"/>
    <property type="match status" value="1"/>
</dbReference>
<dbReference type="NCBIfam" id="TIGR02159">
    <property type="entry name" value="PA_CoA_Oxy4"/>
    <property type="match status" value="1"/>
</dbReference>
<proteinExistence type="predicted"/>
<feature type="domain" description="PaaD zinc beta ribbon" evidence="2">
    <location>
        <begin position="108"/>
        <end position="150"/>
    </location>
</feature>
<gene>
    <name evidence="3" type="ORF">HNR30_005786</name>
</gene>
<dbReference type="InterPro" id="IPR056572">
    <property type="entry name" value="Zn_ribbon_PaaD"/>
</dbReference>
<organism evidence="3 4">
    <name type="scientific">Nonomuraea soli</name>
    <dbReference type="NCBI Taxonomy" id="1032476"/>
    <lineage>
        <taxon>Bacteria</taxon>
        <taxon>Bacillati</taxon>
        <taxon>Actinomycetota</taxon>
        <taxon>Actinomycetes</taxon>
        <taxon>Streptosporangiales</taxon>
        <taxon>Streptosporangiaceae</taxon>
        <taxon>Nonomuraea</taxon>
    </lineage>
</organism>
<dbReference type="EMBL" id="JACDUR010000006">
    <property type="protein sequence ID" value="MBA2894414.1"/>
    <property type="molecule type" value="Genomic_DNA"/>
</dbReference>